<dbReference type="Pfam" id="PF01243">
    <property type="entry name" value="PNPOx_N"/>
    <property type="match status" value="1"/>
</dbReference>
<dbReference type="PANTHER" id="PTHR42815">
    <property type="entry name" value="FAD-BINDING, PUTATIVE (AFU_ORTHOLOGUE AFUA_6G07600)-RELATED"/>
    <property type="match status" value="1"/>
</dbReference>
<dbReference type="Gene3D" id="2.30.110.10">
    <property type="entry name" value="Electron Transport, Fmn-binding Protein, Chain A"/>
    <property type="match status" value="1"/>
</dbReference>
<dbReference type="InterPro" id="IPR011576">
    <property type="entry name" value="Pyridox_Oxase_N"/>
</dbReference>
<evidence type="ECO:0000259" key="1">
    <source>
        <dbReference type="Pfam" id="PF01243"/>
    </source>
</evidence>
<gene>
    <name evidence="2" type="ORF">METZ01_LOCUS451465</name>
</gene>
<accession>A0A382ZT33</accession>
<dbReference type="AlphaFoldDB" id="A0A382ZT33"/>
<dbReference type="PANTHER" id="PTHR42815:SF2">
    <property type="entry name" value="FAD-BINDING, PUTATIVE (AFU_ORTHOLOGUE AFUA_6G07600)-RELATED"/>
    <property type="match status" value="1"/>
</dbReference>
<protein>
    <recommendedName>
        <fullName evidence="1">Pyridoxamine 5'-phosphate oxidase N-terminal domain-containing protein</fullName>
    </recommendedName>
</protein>
<organism evidence="2">
    <name type="scientific">marine metagenome</name>
    <dbReference type="NCBI Taxonomy" id="408172"/>
    <lineage>
        <taxon>unclassified sequences</taxon>
        <taxon>metagenomes</taxon>
        <taxon>ecological metagenomes</taxon>
    </lineage>
</organism>
<sequence>MSNIFQESHRSFQDQFDTRRIADTVEAGFIAEEISEQDQGFIESRDMFWLSTVDAGGLPTVSYKGGDPGFVKVVDNKTIAFPSYNGNGMFYSMGNISASGKVGLLFMDFEKPIRLRIQGLATVKDDDPLMSTFREAQLVVRVAVTHVFPNCPRYIHRMQKVSASRYVPRENIETPLAGWKRIDILQDALPEE</sequence>
<feature type="domain" description="Pyridoxamine 5'-phosphate oxidase N-terminal" evidence="1">
    <location>
        <begin position="36"/>
        <end position="137"/>
    </location>
</feature>
<dbReference type="SUPFAM" id="SSF50475">
    <property type="entry name" value="FMN-binding split barrel"/>
    <property type="match status" value="1"/>
</dbReference>
<proteinExistence type="predicted"/>
<reference evidence="2" key="1">
    <citation type="submission" date="2018-05" db="EMBL/GenBank/DDBJ databases">
        <authorList>
            <person name="Lanie J.A."/>
            <person name="Ng W.-L."/>
            <person name="Kazmierczak K.M."/>
            <person name="Andrzejewski T.M."/>
            <person name="Davidsen T.M."/>
            <person name="Wayne K.J."/>
            <person name="Tettelin H."/>
            <person name="Glass J.I."/>
            <person name="Rusch D."/>
            <person name="Podicherti R."/>
            <person name="Tsui H.-C.T."/>
            <person name="Winkler M.E."/>
        </authorList>
    </citation>
    <scope>NUCLEOTIDE SEQUENCE</scope>
</reference>
<feature type="non-terminal residue" evidence="2">
    <location>
        <position position="192"/>
    </location>
</feature>
<dbReference type="EMBL" id="UINC01186405">
    <property type="protein sequence ID" value="SVD98611.1"/>
    <property type="molecule type" value="Genomic_DNA"/>
</dbReference>
<evidence type="ECO:0000313" key="2">
    <source>
        <dbReference type="EMBL" id="SVD98611.1"/>
    </source>
</evidence>
<dbReference type="InterPro" id="IPR012349">
    <property type="entry name" value="Split_barrel_FMN-bd"/>
</dbReference>
<name>A0A382ZT33_9ZZZZ</name>